<dbReference type="GO" id="GO:0002218">
    <property type="term" value="P:activation of innate immune response"/>
    <property type="evidence" value="ECO:0007669"/>
    <property type="project" value="TreeGrafter"/>
</dbReference>
<dbReference type="Ensembl" id="ENSATET00000004607.3">
    <property type="protein sequence ID" value="ENSATEP00000004569.3"/>
    <property type="gene ID" value="ENSATEG00000003200.3"/>
</dbReference>
<dbReference type="GO" id="GO:0002230">
    <property type="term" value="P:positive regulation of defense response to virus by host"/>
    <property type="evidence" value="ECO:0007669"/>
    <property type="project" value="TreeGrafter"/>
</dbReference>
<evidence type="ECO:0008006" key="8">
    <source>
        <dbReference type="Google" id="ProtNLM"/>
    </source>
</evidence>
<dbReference type="PANTHER" id="PTHR10656:SF35">
    <property type="entry name" value="CYCLIC GMP-AMP SYNTHASE"/>
    <property type="match status" value="1"/>
</dbReference>
<feature type="domain" description="Mab-21-like HhH/H2TH-like" evidence="5">
    <location>
        <begin position="315"/>
        <end position="417"/>
    </location>
</feature>
<comment type="similarity">
    <text evidence="1">Belongs to the mab-21 family.</text>
</comment>
<evidence type="ECO:0000313" key="7">
    <source>
        <dbReference type="Proteomes" id="UP000265040"/>
    </source>
</evidence>
<keyword evidence="3" id="KW-1133">Transmembrane helix</keyword>
<dbReference type="GeneTree" id="ENSGT01050000244827"/>
<dbReference type="GO" id="GO:0003682">
    <property type="term" value="F:chromatin binding"/>
    <property type="evidence" value="ECO:0007669"/>
    <property type="project" value="TreeGrafter"/>
</dbReference>
<dbReference type="Pfam" id="PF03281">
    <property type="entry name" value="Mab-21"/>
    <property type="match status" value="1"/>
</dbReference>
<evidence type="ECO:0000313" key="6">
    <source>
        <dbReference type="Ensembl" id="ENSATEP00000004569.3"/>
    </source>
</evidence>
<dbReference type="GO" id="GO:0032481">
    <property type="term" value="P:positive regulation of type I interferon production"/>
    <property type="evidence" value="ECO:0007669"/>
    <property type="project" value="TreeGrafter"/>
</dbReference>
<dbReference type="InterPro" id="IPR046906">
    <property type="entry name" value="Mab-21_HhH/H2TH-like"/>
</dbReference>
<evidence type="ECO:0000259" key="4">
    <source>
        <dbReference type="Pfam" id="PF03281"/>
    </source>
</evidence>
<dbReference type="GO" id="GO:0003690">
    <property type="term" value="F:double-stranded DNA binding"/>
    <property type="evidence" value="ECO:0007669"/>
    <property type="project" value="TreeGrafter"/>
</dbReference>
<keyword evidence="3" id="KW-0812">Transmembrane</keyword>
<dbReference type="GO" id="GO:0035861">
    <property type="term" value="C:site of double-strand break"/>
    <property type="evidence" value="ECO:0007669"/>
    <property type="project" value="TreeGrafter"/>
</dbReference>
<gene>
    <name evidence="6" type="primary">RAD17</name>
</gene>
<feature type="compositionally biased region" description="Basic and acidic residues" evidence="2">
    <location>
        <begin position="1"/>
        <end position="18"/>
    </location>
</feature>
<evidence type="ECO:0000256" key="1">
    <source>
        <dbReference type="ARBA" id="ARBA00008307"/>
    </source>
</evidence>
<dbReference type="GO" id="GO:0005829">
    <property type="term" value="C:cytosol"/>
    <property type="evidence" value="ECO:0007669"/>
    <property type="project" value="TreeGrafter"/>
</dbReference>
<feature type="domain" description="Mab-21-like nucleotidyltransferase" evidence="4">
    <location>
        <begin position="108"/>
        <end position="298"/>
    </location>
</feature>
<dbReference type="GO" id="GO:2000042">
    <property type="term" value="P:negative regulation of double-strand break repair via homologous recombination"/>
    <property type="evidence" value="ECO:0007669"/>
    <property type="project" value="TreeGrafter"/>
</dbReference>
<dbReference type="Proteomes" id="UP000265040">
    <property type="component" value="Chromosome 11"/>
</dbReference>
<evidence type="ECO:0000259" key="5">
    <source>
        <dbReference type="Pfam" id="PF20266"/>
    </source>
</evidence>
<dbReference type="InterPro" id="IPR024810">
    <property type="entry name" value="MAB21L/cGLR"/>
</dbReference>
<proteinExistence type="inferred from homology"/>
<dbReference type="AlphaFoldDB" id="A0A3Q1HAZ5"/>
<reference evidence="6" key="1">
    <citation type="submission" date="2021-04" db="EMBL/GenBank/DDBJ databases">
        <authorList>
            <consortium name="Wellcome Sanger Institute Data Sharing"/>
        </authorList>
    </citation>
    <scope>NUCLEOTIDE SEQUENCE [LARGE SCALE GENOMIC DNA]</scope>
</reference>
<dbReference type="GO" id="GO:0005634">
    <property type="term" value="C:nucleus"/>
    <property type="evidence" value="ECO:0007669"/>
    <property type="project" value="TreeGrafter"/>
</dbReference>
<dbReference type="GO" id="GO:0038001">
    <property type="term" value="P:paracrine signaling"/>
    <property type="evidence" value="ECO:0007669"/>
    <property type="project" value="TreeGrafter"/>
</dbReference>
<reference evidence="6" key="3">
    <citation type="submission" date="2025-09" db="UniProtKB">
        <authorList>
            <consortium name="Ensembl"/>
        </authorList>
    </citation>
    <scope>IDENTIFICATION</scope>
</reference>
<dbReference type="InParanoid" id="A0A3Q1HAZ5"/>
<dbReference type="Gene3D" id="1.10.1410.40">
    <property type="match status" value="1"/>
</dbReference>
<dbReference type="FunFam" id="1.10.1410.40:FF:000007">
    <property type="entry name" value="Cyclic GMP-AMP synthase"/>
    <property type="match status" value="1"/>
</dbReference>
<sequence>MDGKDRNLGLGEKWEKKGKLSPVGGLPEVRRRLNHQNQQPEDECLTPISPELANLIKQRAKELKIRKAARSWAAQVVNDFRENLLKFLKNSTDQPFFQSAEFLSSGSYFENVKIHSPDEFDMMLKLQAPSLLTMTKLDGGLFYRLDLNRPTRSPIQAFLLENQLTISSSKILNAMYELVRKFLKTYTVPDKQFCWKVNRKRPTSPAVTLSLCRIGNNTDELMSVDLVPALMVHDSQGWPQGVRDGPDVDNWLGRKGRQKIKSLPCVFVPKRLKGRKLGEDAKESWRISFSIMEKEMITKHGHTKTCCETYITKCCRKQSLMLLKSLIEALKQRFPKELEDLCSYHGKTAFLHTLSIRFSDNMWTRKQLPQCFLHLLGALEEHARSGDLPHFFVPHCNLFSASVFPRKSLAFLVNALEEQRKEGLPLLKPPALDSPLRAVSFLEETNGKQLNPKPAAQSLQFTNQLVSLVFVAALCICFIFLV</sequence>
<dbReference type="Pfam" id="PF20266">
    <property type="entry name" value="Mab-21_C"/>
    <property type="match status" value="1"/>
</dbReference>
<keyword evidence="7" id="KW-1185">Reference proteome</keyword>
<dbReference type="PANTHER" id="PTHR10656">
    <property type="entry name" value="CELL FATE DETERMINING PROTEIN MAB21-RELATED"/>
    <property type="match status" value="1"/>
</dbReference>
<dbReference type="GO" id="GO:0061501">
    <property type="term" value="F:2',3'-cyclic GMP-AMP synthase activity"/>
    <property type="evidence" value="ECO:0007669"/>
    <property type="project" value="TreeGrafter"/>
</dbReference>
<dbReference type="STRING" id="64144.ENSATEP00000004569"/>
<dbReference type="InterPro" id="IPR046903">
    <property type="entry name" value="Mab-21-like_nuc_Trfase"/>
</dbReference>
<reference evidence="6" key="2">
    <citation type="submission" date="2025-08" db="UniProtKB">
        <authorList>
            <consortium name="Ensembl"/>
        </authorList>
    </citation>
    <scope>IDENTIFICATION</scope>
</reference>
<keyword evidence="3" id="KW-0472">Membrane</keyword>
<dbReference type="GO" id="GO:0071360">
    <property type="term" value="P:cellular response to exogenous dsRNA"/>
    <property type="evidence" value="ECO:0007669"/>
    <property type="project" value="TreeGrafter"/>
</dbReference>
<evidence type="ECO:0000256" key="2">
    <source>
        <dbReference type="SAM" id="MobiDB-lite"/>
    </source>
</evidence>
<organism evidence="6 7">
    <name type="scientific">Anabas testudineus</name>
    <name type="common">Climbing perch</name>
    <name type="synonym">Anthias testudineus</name>
    <dbReference type="NCBI Taxonomy" id="64144"/>
    <lineage>
        <taxon>Eukaryota</taxon>
        <taxon>Metazoa</taxon>
        <taxon>Chordata</taxon>
        <taxon>Craniata</taxon>
        <taxon>Vertebrata</taxon>
        <taxon>Euteleostomi</taxon>
        <taxon>Actinopterygii</taxon>
        <taxon>Neopterygii</taxon>
        <taxon>Teleostei</taxon>
        <taxon>Neoteleostei</taxon>
        <taxon>Acanthomorphata</taxon>
        <taxon>Anabantaria</taxon>
        <taxon>Anabantiformes</taxon>
        <taxon>Anabantoidei</taxon>
        <taxon>Anabantidae</taxon>
        <taxon>Anabas</taxon>
    </lineage>
</organism>
<name>A0A3Q1HAZ5_ANATE</name>
<dbReference type="GO" id="GO:0006974">
    <property type="term" value="P:DNA damage response"/>
    <property type="evidence" value="ECO:0007669"/>
    <property type="project" value="TreeGrafter"/>
</dbReference>
<feature type="transmembrane region" description="Helical" evidence="3">
    <location>
        <begin position="461"/>
        <end position="481"/>
    </location>
</feature>
<evidence type="ECO:0000256" key="3">
    <source>
        <dbReference type="SAM" id="Phobius"/>
    </source>
</evidence>
<dbReference type="SMART" id="SM01265">
    <property type="entry name" value="Mab-21"/>
    <property type="match status" value="1"/>
</dbReference>
<accession>A0A3Q1HAZ5</accession>
<feature type="region of interest" description="Disordered" evidence="2">
    <location>
        <begin position="1"/>
        <end position="26"/>
    </location>
</feature>
<protein>
    <recommendedName>
        <fullName evidence="8">Cyclic GMP-AMP synthase</fullName>
    </recommendedName>
</protein>
<dbReference type="Gene3D" id="3.30.460.90">
    <property type="match status" value="1"/>
</dbReference>